<dbReference type="AlphaFoldDB" id="A0A2C9VI09"/>
<accession>A0A2C9VI09</accession>
<protein>
    <submittedName>
        <fullName evidence="1">Uncharacterized protein</fullName>
    </submittedName>
</protein>
<name>A0A2C9VI09_MANES</name>
<reference evidence="1" key="1">
    <citation type="submission" date="2016-02" db="EMBL/GenBank/DDBJ databases">
        <title>WGS assembly of Manihot esculenta.</title>
        <authorList>
            <person name="Bredeson J.V."/>
            <person name="Prochnik S.E."/>
            <person name="Lyons J.B."/>
            <person name="Schmutz J."/>
            <person name="Grimwood J."/>
            <person name="Vrebalov J."/>
            <person name="Bart R.S."/>
            <person name="Amuge T."/>
            <person name="Ferguson M.E."/>
            <person name="Green R."/>
            <person name="Putnam N."/>
            <person name="Stites J."/>
            <person name="Rounsley S."/>
            <person name="Rokhsar D.S."/>
        </authorList>
    </citation>
    <scope>NUCLEOTIDE SEQUENCE [LARGE SCALE GENOMIC DNA]</scope>
    <source>
        <tissue evidence="1">Leaf</tissue>
    </source>
</reference>
<sequence length="84" mass="9942">MAEFTTIKFDESKSMQQHVIDMTNTEARLKSLDMIVEDSFLIQFIMNSPSTEYGVFYINYNTLKDKWNIDELSRIPYDPNHKVN</sequence>
<evidence type="ECO:0000313" key="1">
    <source>
        <dbReference type="EMBL" id="OAY45087.1"/>
    </source>
</evidence>
<dbReference type="Pfam" id="PF14223">
    <property type="entry name" value="Retrotran_gag_2"/>
    <property type="match status" value="1"/>
</dbReference>
<gene>
    <name evidence="1" type="ORF">MANES_07G030000</name>
</gene>
<proteinExistence type="predicted"/>
<dbReference type="EMBL" id="CM004393">
    <property type="protein sequence ID" value="OAY45087.1"/>
    <property type="molecule type" value="Genomic_DNA"/>
</dbReference>
<organism evidence="1">
    <name type="scientific">Manihot esculenta</name>
    <name type="common">Cassava</name>
    <name type="synonym">Jatropha manihot</name>
    <dbReference type="NCBI Taxonomy" id="3983"/>
    <lineage>
        <taxon>Eukaryota</taxon>
        <taxon>Viridiplantae</taxon>
        <taxon>Streptophyta</taxon>
        <taxon>Embryophyta</taxon>
        <taxon>Tracheophyta</taxon>
        <taxon>Spermatophyta</taxon>
        <taxon>Magnoliopsida</taxon>
        <taxon>eudicotyledons</taxon>
        <taxon>Gunneridae</taxon>
        <taxon>Pentapetalae</taxon>
        <taxon>rosids</taxon>
        <taxon>fabids</taxon>
        <taxon>Malpighiales</taxon>
        <taxon>Euphorbiaceae</taxon>
        <taxon>Crotonoideae</taxon>
        <taxon>Manihoteae</taxon>
        <taxon>Manihot</taxon>
    </lineage>
</organism>